<evidence type="ECO:0000313" key="1">
    <source>
        <dbReference type="EMBL" id="AFK46279.1"/>
    </source>
</evidence>
<proteinExistence type="evidence at transcript level"/>
<sequence>MFIVDLLTLRNTPLKICLNLNSCKILLVLGCRGLIPWMRIINKSLASGST</sequence>
<dbReference type="AlphaFoldDB" id="I3T187"/>
<dbReference type="EMBL" id="BT146485">
    <property type="protein sequence ID" value="AFK46279.1"/>
    <property type="molecule type" value="mRNA"/>
</dbReference>
<accession>I3T187</accession>
<name>I3T187_LOTJA</name>
<protein>
    <submittedName>
        <fullName evidence="1">Uncharacterized protein</fullName>
    </submittedName>
</protein>
<reference evidence="1" key="1">
    <citation type="submission" date="2012-05" db="EMBL/GenBank/DDBJ databases">
        <authorList>
            <person name="Krishnakumar V."/>
            <person name="Cheung F."/>
            <person name="Xiao Y."/>
            <person name="Chan A."/>
            <person name="Moskal W.A."/>
            <person name="Town C.D."/>
        </authorList>
    </citation>
    <scope>NUCLEOTIDE SEQUENCE</scope>
</reference>
<organism evidence="1">
    <name type="scientific">Lotus japonicus</name>
    <name type="common">Lotus corniculatus var. japonicus</name>
    <dbReference type="NCBI Taxonomy" id="34305"/>
    <lineage>
        <taxon>Eukaryota</taxon>
        <taxon>Viridiplantae</taxon>
        <taxon>Streptophyta</taxon>
        <taxon>Embryophyta</taxon>
        <taxon>Tracheophyta</taxon>
        <taxon>Spermatophyta</taxon>
        <taxon>Magnoliopsida</taxon>
        <taxon>eudicotyledons</taxon>
        <taxon>Gunneridae</taxon>
        <taxon>Pentapetalae</taxon>
        <taxon>rosids</taxon>
        <taxon>fabids</taxon>
        <taxon>Fabales</taxon>
        <taxon>Fabaceae</taxon>
        <taxon>Papilionoideae</taxon>
        <taxon>50 kb inversion clade</taxon>
        <taxon>NPAAA clade</taxon>
        <taxon>Hologalegina</taxon>
        <taxon>robinioid clade</taxon>
        <taxon>Loteae</taxon>
        <taxon>Lotus</taxon>
    </lineage>
</organism>